<dbReference type="InParanoid" id="A0A2H3DM62"/>
<name>A0A2H3DM62_ARMGA</name>
<proteinExistence type="predicted"/>
<accession>A0A2H3DM62</accession>
<dbReference type="EMBL" id="KZ293650">
    <property type="protein sequence ID" value="PBK96309.1"/>
    <property type="molecule type" value="Genomic_DNA"/>
</dbReference>
<dbReference type="AlphaFoldDB" id="A0A2H3DM62"/>
<sequence>MGMMSWLTNSSVSKRVRKDSEGGLCLLHFWNAKADEDLGVRQTILFTATIFPSSVSLDGFDSADGSSLSIHVVATPLGWARSRGLLAYSGNGSVARGCDYKTIEADGQKQAKVVDISYQCLYRDGIGSKHYKEEEMNRSGTENSIKKGELRALEEILHCSDDWRRTERIDRK</sequence>
<gene>
    <name evidence="1" type="ORF">ARMGADRAFT_1027414</name>
</gene>
<keyword evidence="2" id="KW-1185">Reference proteome</keyword>
<protein>
    <submittedName>
        <fullName evidence="1">Uncharacterized protein</fullName>
    </submittedName>
</protein>
<evidence type="ECO:0000313" key="1">
    <source>
        <dbReference type="EMBL" id="PBK96309.1"/>
    </source>
</evidence>
<reference evidence="2" key="1">
    <citation type="journal article" date="2017" name="Nat. Ecol. Evol.">
        <title>Genome expansion and lineage-specific genetic innovations in the forest pathogenic fungi Armillaria.</title>
        <authorList>
            <person name="Sipos G."/>
            <person name="Prasanna A.N."/>
            <person name="Walter M.C."/>
            <person name="O'Connor E."/>
            <person name="Balint B."/>
            <person name="Krizsan K."/>
            <person name="Kiss B."/>
            <person name="Hess J."/>
            <person name="Varga T."/>
            <person name="Slot J."/>
            <person name="Riley R."/>
            <person name="Boka B."/>
            <person name="Rigling D."/>
            <person name="Barry K."/>
            <person name="Lee J."/>
            <person name="Mihaltcheva S."/>
            <person name="LaButti K."/>
            <person name="Lipzen A."/>
            <person name="Waldron R."/>
            <person name="Moloney N.M."/>
            <person name="Sperisen C."/>
            <person name="Kredics L."/>
            <person name="Vagvoelgyi C."/>
            <person name="Patrignani A."/>
            <person name="Fitzpatrick D."/>
            <person name="Nagy I."/>
            <person name="Doyle S."/>
            <person name="Anderson J.B."/>
            <person name="Grigoriev I.V."/>
            <person name="Gueldener U."/>
            <person name="Muensterkoetter M."/>
            <person name="Nagy L.G."/>
        </authorList>
    </citation>
    <scope>NUCLEOTIDE SEQUENCE [LARGE SCALE GENOMIC DNA]</scope>
    <source>
        <strain evidence="2">Ar21-2</strain>
    </source>
</reference>
<evidence type="ECO:0000313" key="2">
    <source>
        <dbReference type="Proteomes" id="UP000217790"/>
    </source>
</evidence>
<dbReference type="Proteomes" id="UP000217790">
    <property type="component" value="Unassembled WGS sequence"/>
</dbReference>
<organism evidence="1 2">
    <name type="scientific">Armillaria gallica</name>
    <name type="common">Bulbous honey fungus</name>
    <name type="synonym">Armillaria bulbosa</name>
    <dbReference type="NCBI Taxonomy" id="47427"/>
    <lineage>
        <taxon>Eukaryota</taxon>
        <taxon>Fungi</taxon>
        <taxon>Dikarya</taxon>
        <taxon>Basidiomycota</taxon>
        <taxon>Agaricomycotina</taxon>
        <taxon>Agaricomycetes</taxon>
        <taxon>Agaricomycetidae</taxon>
        <taxon>Agaricales</taxon>
        <taxon>Marasmiineae</taxon>
        <taxon>Physalacriaceae</taxon>
        <taxon>Armillaria</taxon>
    </lineage>
</organism>